<accession>A0A139HZY4</accession>
<reference evidence="1 2" key="1">
    <citation type="submission" date="2015-07" db="EMBL/GenBank/DDBJ databases">
        <title>Comparative genomics of the Sigatoka disease complex on banana suggests a link between parallel evolutionary changes in Pseudocercospora fijiensis and Pseudocercospora eumusae and increased virulence on the banana host.</title>
        <authorList>
            <person name="Chang T.-C."/>
            <person name="Salvucci A."/>
            <person name="Crous P.W."/>
            <person name="Stergiopoulos I."/>
        </authorList>
    </citation>
    <scope>NUCLEOTIDE SEQUENCE [LARGE SCALE GENOMIC DNA]</scope>
    <source>
        <strain evidence="1 2">CBS 116634</strain>
    </source>
</reference>
<organism evidence="1 2">
    <name type="scientific">Pseudocercospora musae</name>
    <dbReference type="NCBI Taxonomy" id="113226"/>
    <lineage>
        <taxon>Eukaryota</taxon>
        <taxon>Fungi</taxon>
        <taxon>Dikarya</taxon>
        <taxon>Ascomycota</taxon>
        <taxon>Pezizomycotina</taxon>
        <taxon>Dothideomycetes</taxon>
        <taxon>Dothideomycetidae</taxon>
        <taxon>Mycosphaerellales</taxon>
        <taxon>Mycosphaerellaceae</taxon>
        <taxon>Pseudocercospora</taxon>
    </lineage>
</organism>
<dbReference type="AlphaFoldDB" id="A0A139HZY4"/>
<name>A0A139HZY4_9PEZI</name>
<evidence type="ECO:0000313" key="1">
    <source>
        <dbReference type="EMBL" id="KXT07987.1"/>
    </source>
</evidence>
<comment type="caution">
    <text evidence="1">The sequence shown here is derived from an EMBL/GenBank/DDBJ whole genome shotgun (WGS) entry which is preliminary data.</text>
</comment>
<sequence length="102" mass="11507">MVELDFNMFQQDLLRRRQARQALSSMPCNFVAHSLARREYIPSTPAIRSTGQSVRASTERQWDPLQVINRYNYYHNPGPANHLHSTHPDGTAASDAGPVCIA</sequence>
<evidence type="ECO:0000313" key="2">
    <source>
        <dbReference type="Proteomes" id="UP000073492"/>
    </source>
</evidence>
<dbReference type="EMBL" id="LFZO01000505">
    <property type="protein sequence ID" value="KXT07987.1"/>
    <property type="molecule type" value="Genomic_DNA"/>
</dbReference>
<dbReference type="Proteomes" id="UP000073492">
    <property type="component" value="Unassembled WGS sequence"/>
</dbReference>
<protein>
    <submittedName>
        <fullName evidence="1">Uncharacterized protein</fullName>
    </submittedName>
</protein>
<gene>
    <name evidence="1" type="ORF">AC579_1113</name>
</gene>
<keyword evidence="2" id="KW-1185">Reference proteome</keyword>
<proteinExistence type="predicted"/>